<proteinExistence type="predicted"/>
<gene>
    <name evidence="1" type="ORF">UFOPK2992_00506</name>
</gene>
<dbReference type="AlphaFoldDB" id="A0A6J6X924"/>
<organism evidence="1">
    <name type="scientific">freshwater metagenome</name>
    <dbReference type="NCBI Taxonomy" id="449393"/>
    <lineage>
        <taxon>unclassified sequences</taxon>
        <taxon>metagenomes</taxon>
        <taxon>ecological metagenomes</taxon>
    </lineage>
</organism>
<dbReference type="Pfam" id="PF04250">
    <property type="entry name" value="DUF429"/>
    <property type="match status" value="1"/>
</dbReference>
<dbReference type="InterPro" id="IPR007362">
    <property type="entry name" value="DUF429"/>
</dbReference>
<sequence>MPIGLPNIFSRQSDFEARRYLRPRGSTVFPTPPRACIDATDYSQACELAREATGKAISIQAWNIVPKIKEVDALISRDHERRVAEMHPECSFLAMNNDEALTSKHTSVGIEQRSKLVESHFGVTPIALRFARIDDVLDAYAVLWSAERFAAGTHRTMPEHDEQRDARGLLMRIVV</sequence>
<name>A0A6J6X924_9ZZZZ</name>
<evidence type="ECO:0000313" key="1">
    <source>
        <dbReference type="EMBL" id="CAB4791954.1"/>
    </source>
</evidence>
<accession>A0A6J6X924</accession>
<reference evidence="1" key="1">
    <citation type="submission" date="2020-05" db="EMBL/GenBank/DDBJ databases">
        <authorList>
            <person name="Chiriac C."/>
            <person name="Salcher M."/>
            <person name="Ghai R."/>
            <person name="Kavagutti S V."/>
        </authorList>
    </citation>
    <scope>NUCLEOTIDE SEQUENCE</scope>
</reference>
<dbReference type="EMBL" id="CAFAAI010000065">
    <property type="protein sequence ID" value="CAB4791954.1"/>
    <property type="molecule type" value="Genomic_DNA"/>
</dbReference>
<protein>
    <submittedName>
        <fullName evidence="1">Unannotated protein</fullName>
    </submittedName>
</protein>